<name>A0A1B9F4R5_9BACT</name>
<dbReference type="EMBL" id="MAGO01000008">
    <property type="protein sequence ID" value="OCC14937.1"/>
    <property type="molecule type" value="Genomic_DNA"/>
</dbReference>
<keyword evidence="2" id="KW-1185">Reference proteome</keyword>
<proteinExistence type="predicted"/>
<evidence type="ECO:0000313" key="2">
    <source>
        <dbReference type="Proteomes" id="UP000093080"/>
    </source>
</evidence>
<gene>
    <name evidence="1" type="ORF">DBT_1732</name>
</gene>
<dbReference type="Proteomes" id="UP000093080">
    <property type="component" value="Unassembled WGS sequence"/>
</dbReference>
<organism evidence="1 2">
    <name type="scientific">Dissulfuribacter thermophilus</name>
    <dbReference type="NCBI Taxonomy" id="1156395"/>
    <lineage>
        <taxon>Bacteria</taxon>
        <taxon>Pseudomonadati</taxon>
        <taxon>Thermodesulfobacteriota</taxon>
        <taxon>Dissulfuribacteria</taxon>
        <taxon>Dissulfuribacterales</taxon>
        <taxon>Dissulfuribacteraceae</taxon>
        <taxon>Dissulfuribacter</taxon>
    </lineage>
</organism>
<dbReference type="STRING" id="1156395.DBT_1732"/>
<comment type="caution">
    <text evidence="1">The sequence shown here is derived from an EMBL/GenBank/DDBJ whole genome shotgun (WGS) entry which is preliminary data.</text>
</comment>
<protein>
    <submittedName>
        <fullName evidence="1">Uncharacterized protein</fullName>
    </submittedName>
</protein>
<evidence type="ECO:0000313" key="1">
    <source>
        <dbReference type="EMBL" id="OCC14937.1"/>
    </source>
</evidence>
<dbReference type="AlphaFoldDB" id="A0A1B9F4R5"/>
<sequence>MCLTGLHLILGQGSFFSNDFFNEAEKHQDTRRRRTDRFSLLWKLGDLGLRRQNLYIKI</sequence>
<accession>A0A1B9F4R5</accession>
<reference evidence="1 2" key="1">
    <citation type="submission" date="2016-06" db="EMBL/GenBank/DDBJ databases">
        <title>Respiratory ammonification of nitrate coupled to the oxidation of elemental sulfur in deep-sea autotrophic thermophilic bacteria.</title>
        <authorList>
            <person name="Slobodkina G.B."/>
            <person name="Mardanov A.V."/>
            <person name="Ravin N.V."/>
            <person name="Frolova A.A."/>
            <person name="Viryasiv M.B."/>
            <person name="Chernyh N.A."/>
            <person name="Bonch-Osmolovskaya E.A."/>
            <person name="Slobodkin A.I."/>
        </authorList>
    </citation>
    <scope>NUCLEOTIDE SEQUENCE [LARGE SCALE GENOMIC DNA]</scope>
    <source>
        <strain evidence="1 2">S69</strain>
    </source>
</reference>